<gene>
    <name evidence="2" type="ORF">MSAN_00856400</name>
</gene>
<dbReference type="OrthoDB" id="3250313at2759"/>
<organism evidence="2 3">
    <name type="scientific">Mycena sanguinolenta</name>
    <dbReference type="NCBI Taxonomy" id="230812"/>
    <lineage>
        <taxon>Eukaryota</taxon>
        <taxon>Fungi</taxon>
        <taxon>Dikarya</taxon>
        <taxon>Basidiomycota</taxon>
        <taxon>Agaricomycotina</taxon>
        <taxon>Agaricomycetes</taxon>
        <taxon>Agaricomycetidae</taxon>
        <taxon>Agaricales</taxon>
        <taxon>Marasmiineae</taxon>
        <taxon>Mycenaceae</taxon>
        <taxon>Mycena</taxon>
    </lineage>
</organism>
<feature type="compositionally biased region" description="Polar residues" evidence="1">
    <location>
        <begin position="240"/>
        <end position="254"/>
    </location>
</feature>
<feature type="region of interest" description="Disordered" evidence="1">
    <location>
        <begin position="175"/>
        <end position="257"/>
    </location>
</feature>
<name>A0A8H7DB37_9AGAR</name>
<evidence type="ECO:0000256" key="1">
    <source>
        <dbReference type="SAM" id="MobiDB-lite"/>
    </source>
</evidence>
<feature type="compositionally biased region" description="Acidic residues" evidence="1">
    <location>
        <begin position="205"/>
        <end position="219"/>
    </location>
</feature>
<sequence length="488" mass="51513">MIRFSEPPAADTAAGAPVDVDMGPVPPAPLVDDDVDMAIASGLLLPAKSCATGPGPAVPAPTPPAATLAAPASAPAAPLDPAVQLKMTVSRAEDMVARSREALKGPPDPSKETYGLSMINSPLRNKIAAMPPGERDPYVRSLQRMAPDFLLRENNVARNQVLQSIMGLAPTSTFCGMKRKTEGHGKKGRKKQRQEEEAWDTGNSESDDDSDEDESDEDDVPRTPVKTRARKSMAAPAQKANVNPTTKASSSTASGEPAEWAVLAKSRLLDDAGMGADWAEVTDLWWRFEESNGFLTGDGPRRWDSGSAEDARAFLNLRAGPAAMEKEWWGWWKWLNPEWRVRGEGLIQEGDGEWDVLKSAPGVNGFLNIMMCLKWWYGVMETPSDSWKEAVADVKWALGRMVGAESEAQTALHATAGAPNGPGPAAAVAPDGPDPAAAGTADGPEPAAGMPNPRDLLTAGPQTAPDLAALATAGTAPAPAAPEEGHTN</sequence>
<feature type="region of interest" description="Disordered" evidence="1">
    <location>
        <begin position="52"/>
        <end position="72"/>
    </location>
</feature>
<keyword evidence="3" id="KW-1185">Reference proteome</keyword>
<comment type="caution">
    <text evidence="2">The sequence shown here is derived from an EMBL/GenBank/DDBJ whole genome shotgun (WGS) entry which is preliminary data.</text>
</comment>
<feature type="region of interest" description="Disordered" evidence="1">
    <location>
        <begin position="1"/>
        <end position="27"/>
    </location>
</feature>
<protein>
    <submittedName>
        <fullName evidence="2">Uncharacterized protein</fullName>
    </submittedName>
</protein>
<feature type="region of interest" description="Disordered" evidence="1">
    <location>
        <begin position="414"/>
        <end position="488"/>
    </location>
</feature>
<dbReference type="Proteomes" id="UP000623467">
    <property type="component" value="Unassembled WGS sequence"/>
</dbReference>
<feature type="compositionally biased region" description="Low complexity" evidence="1">
    <location>
        <begin position="414"/>
        <end position="449"/>
    </location>
</feature>
<dbReference type="AlphaFoldDB" id="A0A8H7DB37"/>
<accession>A0A8H7DB37</accession>
<proteinExistence type="predicted"/>
<evidence type="ECO:0000313" key="2">
    <source>
        <dbReference type="EMBL" id="KAF7367915.1"/>
    </source>
</evidence>
<dbReference type="EMBL" id="JACAZH010000005">
    <property type="protein sequence ID" value="KAF7367915.1"/>
    <property type="molecule type" value="Genomic_DNA"/>
</dbReference>
<reference evidence="2" key="1">
    <citation type="submission" date="2020-05" db="EMBL/GenBank/DDBJ databases">
        <title>Mycena genomes resolve the evolution of fungal bioluminescence.</title>
        <authorList>
            <person name="Tsai I.J."/>
        </authorList>
    </citation>
    <scope>NUCLEOTIDE SEQUENCE</scope>
    <source>
        <strain evidence="2">160909Yilan</strain>
    </source>
</reference>
<evidence type="ECO:0000313" key="3">
    <source>
        <dbReference type="Proteomes" id="UP000623467"/>
    </source>
</evidence>
<feature type="compositionally biased region" description="Low complexity" evidence="1">
    <location>
        <begin position="463"/>
        <end position="482"/>
    </location>
</feature>